<evidence type="ECO:0000313" key="9">
    <source>
        <dbReference type="Proteomes" id="UP000321746"/>
    </source>
</evidence>
<dbReference type="GO" id="GO:0005506">
    <property type="term" value="F:iron ion binding"/>
    <property type="evidence" value="ECO:0007669"/>
    <property type="project" value="InterPro"/>
</dbReference>
<sequence>MKPVQTGDPAPLFVQNCNSEHGRYSFDMAGGRANLLVFLPPENAAVAESLLRRFRDLASCGNNAACRIFSVVSGPGSLSSEIATLSDIVLTDDDLKVRTLYGFGVSDTAFVLVDPALRIRDVAGPDTPDAARRLARALSDVMRNDDRPVPALMLDRILEPEVCQTLIRYFHAVPPVSSPVLTQSADGKPLAMADRSFKRRFDRTLKDRALISALQGRIIRRVVPEISKVFQCTVTGMDRMLVACYDSSDQGCFGAHRDNTVNGARHRLFAISINLNDDFEGGDLWFPEFSPRGFRPPAGGAVIFSCGLLHAVRPVTRGRRYACLPFVFNEASKAFAAGQMSG</sequence>
<dbReference type="PROSITE" id="PS51471">
    <property type="entry name" value="FE2OG_OXY"/>
    <property type="match status" value="1"/>
</dbReference>
<accession>A0A511XQ28</accession>
<evidence type="ECO:0000256" key="2">
    <source>
        <dbReference type="ARBA" id="ARBA00022723"/>
    </source>
</evidence>
<dbReference type="RefSeq" id="WP_146892440.1">
    <property type="nucleotide sequence ID" value="NZ_BJYG01000065.1"/>
</dbReference>
<feature type="domain" description="Fe2OG dioxygenase" evidence="7">
    <location>
        <begin position="236"/>
        <end position="330"/>
    </location>
</feature>
<dbReference type="AlphaFoldDB" id="A0A511XQ28"/>
<evidence type="ECO:0000259" key="7">
    <source>
        <dbReference type="PROSITE" id="PS51471"/>
    </source>
</evidence>
<dbReference type="SMART" id="SM00702">
    <property type="entry name" value="P4Hc"/>
    <property type="match status" value="1"/>
</dbReference>
<proteinExistence type="predicted"/>
<evidence type="ECO:0000256" key="3">
    <source>
        <dbReference type="ARBA" id="ARBA00022896"/>
    </source>
</evidence>
<comment type="cofactor">
    <cofactor evidence="1">
        <name>L-ascorbate</name>
        <dbReference type="ChEBI" id="CHEBI:38290"/>
    </cofactor>
</comment>
<keyword evidence="2" id="KW-0479">Metal-binding</keyword>
<dbReference type="InterPro" id="IPR006620">
    <property type="entry name" value="Pro_4_hyd_alph"/>
</dbReference>
<dbReference type="GO" id="GO:0051213">
    <property type="term" value="F:dioxygenase activity"/>
    <property type="evidence" value="ECO:0007669"/>
    <property type="project" value="UniProtKB-KW"/>
</dbReference>
<keyword evidence="6" id="KW-0408">Iron</keyword>
<gene>
    <name evidence="8" type="ORF">AOE01nite_32200</name>
</gene>
<dbReference type="Gene3D" id="2.60.120.620">
    <property type="entry name" value="q2cbj1_9rhob like domain"/>
    <property type="match status" value="1"/>
</dbReference>
<evidence type="ECO:0000313" key="8">
    <source>
        <dbReference type="EMBL" id="GEN64996.1"/>
    </source>
</evidence>
<evidence type="ECO:0000256" key="4">
    <source>
        <dbReference type="ARBA" id="ARBA00022964"/>
    </source>
</evidence>
<comment type="caution">
    <text evidence="8">The sequence shown here is derived from an EMBL/GenBank/DDBJ whole genome shotgun (WGS) entry which is preliminary data.</text>
</comment>
<dbReference type="OrthoDB" id="255432at2"/>
<keyword evidence="9" id="KW-1185">Reference proteome</keyword>
<dbReference type="Proteomes" id="UP000321746">
    <property type="component" value="Unassembled WGS sequence"/>
</dbReference>
<dbReference type="EMBL" id="BJYG01000065">
    <property type="protein sequence ID" value="GEN64996.1"/>
    <property type="molecule type" value="Genomic_DNA"/>
</dbReference>
<name>A0A511XQ28_9PROT</name>
<dbReference type="GO" id="GO:0016705">
    <property type="term" value="F:oxidoreductase activity, acting on paired donors, with incorporation or reduction of molecular oxygen"/>
    <property type="evidence" value="ECO:0007669"/>
    <property type="project" value="InterPro"/>
</dbReference>
<keyword evidence="5" id="KW-0560">Oxidoreductase</keyword>
<organism evidence="8 9">
    <name type="scientific">Acetobacter oeni</name>
    <dbReference type="NCBI Taxonomy" id="304077"/>
    <lineage>
        <taxon>Bacteria</taxon>
        <taxon>Pseudomonadati</taxon>
        <taxon>Pseudomonadota</taxon>
        <taxon>Alphaproteobacteria</taxon>
        <taxon>Acetobacterales</taxon>
        <taxon>Acetobacteraceae</taxon>
        <taxon>Acetobacter</taxon>
    </lineage>
</organism>
<reference evidence="8 9" key="1">
    <citation type="submission" date="2019-07" db="EMBL/GenBank/DDBJ databases">
        <title>Whole genome shotgun sequence of Acetobacter oeni NBRC 105207.</title>
        <authorList>
            <person name="Hosoyama A."/>
            <person name="Uohara A."/>
            <person name="Ohji S."/>
            <person name="Ichikawa N."/>
        </authorList>
    </citation>
    <scope>NUCLEOTIDE SEQUENCE [LARGE SCALE GENOMIC DNA]</scope>
    <source>
        <strain evidence="8 9">NBRC 105207</strain>
    </source>
</reference>
<dbReference type="GO" id="GO:0031418">
    <property type="term" value="F:L-ascorbic acid binding"/>
    <property type="evidence" value="ECO:0007669"/>
    <property type="project" value="UniProtKB-KW"/>
</dbReference>
<evidence type="ECO:0000256" key="6">
    <source>
        <dbReference type="ARBA" id="ARBA00023004"/>
    </source>
</evidence>
<evidence type="ECO:0000256" key="1">
    <source>
        <dbReference type="ARBA" id="ARBA00001961"/>
    </source>
</evidence>
<keyword evidence="3" id="KW-0847">Vitamin C</keyword>
<protein>
    <recommendedName>
        <fullName evidence="7">Fe2OG dioxygenase domain-containing protein</fullName>
    </recommendedName>
</protein>
<evidence type="ECO:0000256" key="5">
    <source>
        <dbReference type="ARBA" id="ARBA00023002"/>
    </source>
</evidence>
<dbReference type="InterPro" id="IPR005123">
    <property type="entry name" value="Oxoglu/Fe-dep_dioxygenase_dom"/>
</dbReference>
<keyword evidence="4" id="KW-0223">Dioxygenase</keyword>